<dbReference type="FunFam" id="3.40.50.720:FF:000084">
    <property type="entry name" value="Short-chain dehydrogenase reductase"/>
    <property type="match status" value="1"/>
</dbReference>
<protein>
    <submittedName>
        <fullName evidence="3">SDR family oxidoreductase</fullName>
    </submittedName>
</protein>
<dbReference type="PRINTS" id="PR00081">
    <property type="entry name" value="GDHRDH"/>
</dbReference>
<dbReference type="EMBL" id="PKQI01000004">
    <property type="protein sequence ID" value="NNV22996.1"/>
    <property type="molecule type" value="Genomic_DNA"/>
</dbReference>
<dbReference type="SUPFAM" id="SSF51735">
    <property type="entry name" value="NAD(P)-binding Rossmann-fold domains"/>
    <property type="match status" value="1"/>
</dbReference>
<dbReference type="Pfam" id="PF13561">
    <property type="entry name" value="adh_short_C2"/>
    <property type="match status" value="1"/>
</dbReference>
<dbReference type="Gene3D" id="3.40.50.720">
    <property type="entry name" value="NAD(P)-binding Rossmann-like Domain"/>
    <property type="match status" value="1"/>
</dbReference>
<evidence type="ECO:0000313" key="3">
    <source>
        <dbReference type="EMBL" id="NNV22996.1"/>
    </source>
</evidence>
<dbReference type="AlphaFoldDB" id="A0A7Y3T8X5"/>
<sequence>MKIDLSGKRALIIGGGTFGEGNGIGRAVSCTFARCGAKVIIADRDEEAANATAELVQAAGGQASIAVFDVADHNAAQMALSGIDPNSIDILYYNVGIGFASDSLSLDEAQFQTVLNVNLVGLHQASRAVLPGMRTRKSGAILATSSAWSHRHLGYSHAFYATSKAGMNHYVQLIAQENASFGIRVNSISPGFIDTPRIRVNLAQSYGEKSFDEILAKRAAQVPMARLGEPQDIANMAAFLASDLSSYITGADFKVDGGISSAKIA</sequence>
<accession>A0A7Y3T8X5</accession>
<dbReference type="InterPro" id="IPR020904">
    <property type="entry name" value="Sc_DH/Rdtase_CS"/>
</dbReference>
<dbReference type="PANTHER" id="PTHR42760">
    <property type="entry name" value="SHORT-CHAIN DEHYDROGENASES/REDUCTASES FAMILY MEMBER"/>
    <property type="match status" value="1"/>
</dbReference>
<dbReference type="Proteomes" id="UP000526233">
    <property type="component" value="Unassembled WGS sequence"/>
</dbReference>
<proteinExistence type="inferred from homology"/>
<comment type="similarity">
    <text evidence="1">Belongs to the short-chain dehydrogenases/reductases (SDR) family.</text>
</comment>
<keyword evidence="2" id="KW-0560">Oxidoreductase</keyword>
<reference evidence="3 4" key="1">
    <citation type="submission" date="2018-11" db="EMBL/GenBank/DDBJ databases">
        <title>Genome sequencing and analysis.</title>
        <authorList>
            <person name="Huang Y.-T."/>
        </authorList>
    </citation>
    <scope>NUCLEOTIDE SEQUENCE [LARGE SCALE GENOMIC DNA]</scope>
    <source>
        <strain evidence="3 4">SHIN</strain>
    </source>
</reference>
<dbReference type="RefSeq" id="WP_171380249.1">
    <property type="nucleotide sequence ID" value="NZ_JAJNRW010000011.1"/>
</dbReference>
<dbReference type="GO" id="GO:0016616">
    <property type="term" value="F:oxidoreductase activity, acting on the CH-OH group of donors, NAD or NADP as acceptor"/>
    <property type="evidence" value="ECO:0007669"/>
    <property type="project" value="TreeGrafter"/>
</dbReference>
<comment type="caution">
    <text evidence="3">The sequence shown here is derived from an EMBL/GenBank/DDBJ whole genome shotgun (WGS) entry which is preliminary data.</text>
</comment>
<organism evidence="3 4">
    <name type="scientific">Brucella pseudogrignonensis</name>
    <dbReference type="NCBI Taxonomy" id="419475"/>
    <lineage>
        <taxon>Bacteria</taxon>
        <taxon>Pseudomonadati</taxon>
        <taxon>Pseudomonadota</taxon>
        <taxon>Alphaproteobacteria</taxon>
        <taxon>Hyphomicrobiales</taxon>
        <taxon>Brucellaceae</taxon>
        <taxon>Brucella/Ochrobactrum group</taxon>
        <taxon>Brucella</taxon>
    </lineage>
</organism>
<evidence type="ECO:0000313" key="4">
    <source>
        <dbReference type="Proteomes" id="UP000526233"/>
    </source>
</evidence>
<evidence type="ECO:0000256" key="2">
    <source>
        <dbReference type="ARBA" id="ARBA00023002"/>
    </source>
</evidence>
<name>A0A7Y3T8X5_9HYPH</name>
<dbReference type="InterPro" id="IPR002347">
    <property type="entry name" value="SDR_fam"/>
</dbReference>
<dbReference type="PANTHER" id="PTHR42760:SF133">
    <property type="entry name" value="3-OXOACYL-[ACYL-CARRIER-PROTEIN] REDUCTASE"/>
    <property type="match status" value="1"/>
</dbReference>
<dbReference type="PROSITE" id="PS00061">
    <property type="entry name" value="ADH_SHORT"/>
    <property type="match status" value="1"/>
</dbReference>
<evidence type="ECO:0000256" key="1">
    <source>
        <dbReference type="ARBA" id="ARBA00006484"/>
    </source>
</evidence>
<dbReference type="InterPro" id="IPR036291">
    <property type="entry name" value="NAD(P)-bd_dom_sf"/>
</dbReference>
<gene>
    <name evidence="3" type="ORF">EHE22_21565</name>
</gene>